<protein>
    <recommendedName>
        <fullName evidence="7">Hydroxymethylpyrimidine/phosphomethylpyrimidine kinase</fullName>
        <ecNumber evidence="5">2.7.1.49</ecNumber>
        <ecNumber evidence="6">2.7.4.7</ecNumber>
    </recommendedName>
    <alternativeName>
        <fullName evidence="10">Hydroxymethylpyrimidine kinase</fullName>
    </alternativeName>
    <alternativeName>
        <fullName evidence="11">Hydroxymethylpyrimidine phosphate kinase</fullName>
    </alternativeName>
</protein>
<dbReference type="NCBIfam" id="TIGR00097">
    <property type="entry name" value="HMP-P_kinase"/>
    <property type="match status" value="1"/>
</dbReference>
<evidence type="ECO:0000256" key="6">
    <source>
        <dbReference type="ARBA" id="ARBA00012963"/>
    </source>
</evidence>
<dbReference type="InterPro" id="IPR004399">
    <property type="entry name" value="HMP/HMP-P_kinase_dom"/>
</dbReference>
<dbReference type="EC" id="2.7.1.49" evidence="5"/>
<dbReference type="RefSeq" id="WP_192024256.1">
    <property type="nucleotide sequence ID" value="NZ_JACYTN010000002.1"/>
</dbReference>
<evidence type="ECO:0000256" key="10">
    <source>
        <dbReference type="ARBA" id="ARBA00042102"/>
    </source>
</evidence>
<evidence type="ECO:0000313" key="13">
    <source>
        <dbReference type="EMBL" id="MBD8497453.1"/>
    </source>
</evidence>
<dbReference type="PANTHER" id="PTHR20858">
    <property type="entry name" value="PHOSPHOMETHYLPYRIMIDINE KINASE"/>
    <property type="match status" value="1"/>
</dbReference>
<evidence type="ECO:0000256" key="7">
    <source>
        <dbReference type="ARBA" id="ARBA00019161"/>
    </source>
</evidence>
<evidence type="ECO:0000256" key="5">
    <source>
        <dbReference type="ARBA" id="ARBA00012135"/>
    </source>
</evidence>
<feature type="domain" description="Pyridoxamine kinase/Phosphomethylpyrimidine kinase" evidence="12">
    <location>
        <begin position="12"/>
        <end position="257"/>
    </location>
</feature>
<evidence type="ECO:0000256" key="3">
    <source>
        <dbReference type="ARBA" id="ARBA00004769"/>
    </source>
</evidence>
<evidence type="ECO:0000256" key="4">
    <source>
        <dbReference type="ARBA" id="ARBA00009879"/>
    </source>
</evidence>
<dbReference type="EC" id="2.7.4.7" evidence="6"/>
<dbReference type="SUPFAM" id="SSF53613">
    <property type="entry name" value="Ribokinase-like"/>
    <property type="match status" value="1"/>
</dbReference>
<name>A0ABR9AUR7_9BACL</name>
<keyword evidence="14" id="KW-1185">Reference proteome</keyword>
<accession>A0ABR9AUR7</accession>
<dbReference type="GO" id="GO:0008972">
    <property type="term" value="F:phosphomethylpyrimidine kinase activity"/>
    <property type="evidence" value="ECO:0007669"/>
    <property type="project" value="UniProtKB-EC"/>
</dbReference>
<comment type="similarity">
    <text evidence="4">Belongs to the ThiD family.</text>
</comment>
<reference evidence="13 14" key="1">
    <citation type="submission" date="2020-09" db="EMBL/GenBank/DDBJ databases">
        <title>Paenibacillus sp. CAU 1523 isolated from sand of Haeundae Beach.</title>
        <authorList>
            <person name="Kim W."/>
        </authorList>
    </citation>
    <scope>NUCLEOTIDE SEQUENCE [LARGE SCALE GENOMIC DNA]</scope>
    <source>
        <strain evidence="13 14">CAU 1523</strain>
    </source>
</reference>
<dbReference type="Pfam" id="PF08543">
    <property type="entry name" value="Phos_pyr_kin"/>
    <property type="match status" value="1"/>
</dbReference>
<comment type="pathway">
    <text evidence="3">Cofactor biosynthesis; thiamine diphosphate biosynthesis; 4-amino-2-methyl-5-diphosphomethylpyrimidine from 5-amino-1-(5-phospho-D-ribosyl)imidazole: step 3/3.</text>
</comment>
<proteinExistence type="inferred from homology"/>
<evidence type="ECO:0000256" key="8">
    <source>
        <dbReference type="ARBA" id="ARBA00022977"/>
    </source>
</evidence>
<dbReference type="InterPro" id="IPR013749">
    <property type="entry name" value="PM/HMP-P_kinase-1"/>
</dbReference>
<evidence type="ECO:0000256" key="2">
    <source>
        <dbReference type="ARBA" id="ARBA00000565"/>
    </source>
</evidence>
<dbReference type="PANTHER" id="PTHR20858:SF17">
    <property type="entry name" value="HYDROXYMETHYLPYRIMIDINE_PHOSPHOMETHYLPYRIMIDINE KINASE THI20-RELATED"/>
    <property type="match status" value="1"/>
</dbReference>
<gene>
    <name evidence="13" type="primary">thiD</name>
    <name evidence="13" type="ORF">IFO66_03965</name>
</gene>
<comment type="catalytic activity">
    <reaction evidence="1">
        <text>4-amino-5-hydroxymethyl-2-methylpyrimidine + ATP = 4-amino-2-methyl-5-(phosphooxymethyl)pyrimidine + ADP + H(+)</text>
        <dbReference type="Rhea" id="RHEA:23096"/>
        <dbReference type="ChEBI" id="CHEBI:15378"/>
        <dbReference type="ChEBI" id="CHEBI:16892"/>
        <dbReference type="ChEBI" id="CHEBI:30616"/>
        <dbReference type="ChEBI" id="CHEBI:58354"/>
        <dbReference type="ChEBI" id="CHEBI:456216"/>
        <dbReference type="EC" id="2.7.1.49"/>
    </reaction>
</comment>
<evidence type="ECO:0000259" key="12">
    <source>
        <dbReference type="Pfam" id="PF08543"/>
    </source>
</evidence>
<sequence>MPARAATIAGSDSSGGAGIQADIKTFQECGVYGMSVITALTAQNTLGVHDVHRIPAAHIAAQFDALEQDVRPDAVKTGMLADGGTIHLVSERLANFHWPNIVVDPVMIAKGGTVLLEENAVEQLRTHLLPIATVITPNIPEAAALASIVIHSRNNQLEAAKRLHDLGARNVLVKGGHGPDKDCSADLLYDGAEGWWIEGPRHHTMRTHGTGCTLSSAITAYLAKGYSVLDSVIKAKQYIHMAIKYPIAVGNGHGPVNHWATRMLDRGEDSLCHYIKN</sequence>
<evidence type="ECO:0000256" key="1">
    <source>
        <dbReference type="ARBA" id="ARBA00000151"/>
    </source>
</evidence>
<comment type="caution">
    <text evidence="13">The sequence shown here is derived from an EMBL/GenBank/DDBJ whole genome shotgun (WGS) entry which is preliminary data.</text>
</comment>
<dbReference type="GO" id="GO:0008902">
    <property type="term" value="F:hydroxymethylpyrimidine kinase activity"/>
    <property type="evidence" value="ECO:0007669"/>
    <property type="project" value="UniProtKB-EC"/>
</dbReference>
<organism evidence="13 14">
    <name type="scientific">Paenibacillus arenosi</name>
    <dbReference type="NCBI Taxonomy" id="2774142"/>
    <lineage>
        <taxon>Bacteria</taxon>
        <taxon>Bacillati</taxon>
        <taxon>Bacillota</taxon>
        <taxon>Bacilli</taxon>
        <taxon>Bacillales</taxon>
        <taxon>Paenibacillaceae</taxon>
        <taxon>Paenibacillus</taxon>
    </lineage>
</organism>
<evidence type="ECO:0000313" key="14">
    <source>
        <dbReference type="Proteomes" id="UP000634529"/>
    </source>
</evidence>
<keyword evidence="8" id="KW-0784">Thiamine biosynthesis</keyword>
<evidence type="ECO:0000256" key="9">
    <source>
        <dbReference type="ARBA" id="ARBA00037917"/>
    </source>
</evidence>
<dbReference type="Gene3D" id="3.40.1190.20">
    <property type="match status" value="1"/>
</dbReference>
<dbReference type="Proteomes" id="UP000634529">
    <property type="component" value="Unassembled WGS sequence"/>
</dbReference>
<keyword evidence="13" id="KW-0418">Kinase</keyword>
<comment type="pathway">
    <text evidence="9">Cofactor biosynthesis; thiamine diphosphate biosynthesis; 4-amino-2-methyl-5-diphosphomethylpyrimidine from 5-amino-1-(5-phospho-D-ribosyl)imidazole: step 2/3.</text>
</comment>
<dbReference type="InterPro" id="IPR029056">
    <property type="entry name" value="Ribokinase-like"/>
</dbReference>
<evidence type="ECO:0000256" key="11">
    <source>
        <dbReference type="ARBA" id="ARBA00043176"/>
    </source>
</evidence>
<dbReference type="CDD" id="cd01169">
    <property type="entry name" value="HMPP_kinase"/>
    <property type="match status" value="1"/>
</dbReference>
<keyword evidence="13" id="KW-0808">Transferase</keyword>
<comment type="catalytic activity">
    <reaction evidence="2">
        <text>4-amino-2-methyl-5-(phosphooxymethyl)pyrimidine + ATP = 4-amino-2-methyl-5-(diphosphooxymethyl)pyrimidine + ADP</text>
        <dbReference type="Rhea" id="RHEA:19893"/>
        <dbReference type="ChEBI" id="CHEBI:30616"/>
        <dbReference type="ChEBI" id="CHEBI:57841"/>
        <dbReference type="ChEBI" id="CHEBI:58354"/>
        <dbReference type="ChEBI" id="CHEBI:456216"/>
        <dbReference type="EC" id="2.7.4.7"/>
    </reaction>
</comment>
<dbReference type="EMBL" id="JACYTN010000002">
    <property type="protein sequence ID" value="MBD8497453.1"/>
    <property type="molecule type" value="Genomic_DNA"/>
</dbReference>